<evidence type="ECO:0000256" key="5">
    <source>
        <dbReference type="ARBA" id="ARBA00038359"/>
    </source>
</evidence>
<organism evidence="9 10">
    <name type="scientific">Phaeoacremonium minimum (strain UCR-PA7)</name>
    <name type="common">Esca disease fungus</name>
    <name type="synonym">Togninia minima</name>
    <dbReference type="NCBI Taxonomy" id="1286976"/>
    <lineage>
        <taxon>Eukaryota</taxon>
        <taxon>Fungi</taxon>
        <taxon>Dikarya</taxon>
        <taxon>Ascomycota</taxon>
        <taxon>Pezizomycotina</taxon>
        <taxon>Sordariomycetes</taxon>
        <taxon>Sordariomycetidae</taxon>
        <taxon>Togniniales</taxon>
        <taxon>Togniniaceae</taxon>
        <taxon>Phaeoacremonium</taxon>
    </lineage>
</organism>
<dbReference type="RefSeq" id="XP_007914352.1">
    <property type="nucleotide sequence ID" value="XM_007916161.1"/>
</dbReference>
<feature type="transmembrane region" description="Helical" evidence="7">
    <location>
        <begin position="264"/>
        <end position="288"/>
    </location>
</feature>
<dbReference type="GO" id="GO:0016020">
    <property type="term" value="C:membrane"/>
    <property type="evidence" value="ECO:0007669"/>
    <property type="project" value="UniProtKB-SubCell"/>
</dbReference>
<comment type="subcellular location">
    <subcellularLocation>
        <location evidence="1">Membrane</location>
        <topology evidence="1">Multi-pass membrane protein</topology>
    </subcellularLocation>
</comment>
<evidence type="ECO:0000313" key="10">
    <source>
        <dbReference type="Proteomes" id="UP000014074"/>
    </source>
</evidence>
<feature type="transmembrane region" description="Helical" evidence="7">
    <location>
        <begin position="61"/>
        <end position="82"/>
    </location>
</feature>
<evidence type="ECO:0000313" key="9">
    <source>
        <dbReference type="EMBL" id="EOO00994.1"/>
    </source>
</evidence>
<feature type="compositionally biased region" description="Basic and acidic residues" evidence="6">
    <location>
        <begin position="356"/>
        <end position="365"/>
    </location>
</feature>
<feature type="transmembrane region" description="Helical" evidence="7">
    <location>
        <begin position="229"/>
        <end position="252"/>
    </location>
</feature>
<dbReference type="EMBL" id="KB933059">
    <property type="protein sequence ID" value="EOO00994.1"/>
    <property type="molecule type" value="Genomic_DNA"/>
</dbReference>
<dbReference type="InterPro" id="IPR049326">
    <property type="entry name" value="Rhodopsin_dom_fungi"/>
</dbReference>
<feature type="domain" description="Rhodopsin" evidence="8">
    <location>
        <begin position="46"/>
        <end position="289"/>
    </location>
</feature>
<comment type="similarity">
    <text evidence="5">Belongs to the SAT4 family.</text>
</comment>
<dbReference type="PANTHER" id="PTHR33048">
    <property type="entry name" value="PTH11-LIKE INTEGRAL MEMBRANE PROTEIN (AFU_ORTHOLOGUE AFUA_5G11245)"/>
    <property type="match status" value="1"/>
</dbReference>
<evidence type="ECO:0000256" key="1">
    <source>
        <dbReference type="ARBA" id="ARBA00004141"/>
    </source>
</evidence>
<keyword evidence="2 7" id="KW-0812">Transmembrane</keyword>
<evidence type="ECO:0000256" key="7">
    <source>
        <dbReference type="SAM" id="Phobius"/>
    </source>
</evidence>
<dbReference type="HOGENOM" id="CLU_028200_12_4_1"/>
<evidence type="ECO:0000256" key="4">
    <source>
        <dbReference type="ARBA" id="ARBA00023136"/>
    </source>
</evidence>
<dbReference type="OrthoDB" id="4682787at2759"/>
<sequence>MDMDGPALAPPEGVTPDLDNPANENGLAMFVLIFCSVISTICVLLRGYGKVYLLKRFQLEEGLVLCAFGCFWGCVWSMFGVLKTPGYFVHQYEVRLGDLIPMTYYIFVMGNIYVVVLALLKVAMLSEWSRILVPRNNRTSSVFWWGCMIMIAIQVLACVGNVIALNVQCIPHQASWDFTILDAKCFPLYTLQLSSGIIYLTTDIIMFFMPQHLIWTLQMSWKKRLGVSVVFGLGLLACVAAAFRLQVTVVYGHATDATYNLGSMIFWVMAEMTCAFFVVCVPTIPKILQDTGIIRSIKRRFGLTKTGPTGGSGYGTKGGLPTNRSIPTSTSKAYYMLDESGVEMGDVKSGSTSSTEHLRQEDKDNSTVAVPARGQIVRTTRITVNESAEAGYGRKEGYPARSWD</sequence>
<feature type="transmembrane region" description="Helical" evidence="7">
    <location>
        <begin position="186"/>
        <end position="208"/>
    </location>
</feature>
<dbReference type="Proteomes" id="UP000014074">
    <property type="component" value="Unassembled WGS sequence"/>
</dbReference>
<evidence type="ECO:0000256" key="6">
    <source>
        <dbReference type="SAM" id="MobiDB-lite"/>
    </source>
</evidence>
<dbReference type="AlphaFoldDB" id="R8BNU1"/>
<evidence type="ECO:0000259" key="8">
    <source>
        <dbReference type="Pfam" id="PF20684"/>
    </source>
</evidence>
<dbReference type="PANTHER" id="PTHR33048:SF47">
    <property type="entry name" value="INTEGRAL MEMBRANE PROTEIN-RELATED"/>
    <property type="match status" value="1"/>
</dbReference>
<evidence type="ECO:0000256" key="3">
    <source>
        <dbReference type="ARBA" id="ARBA00022989"/>
    </source>
</evidence>
<proteinExistence type="inferred from homology"/>
<protein>
    <recommendedName>
        <fullName evidence="8">Rhodopsin domain-containing protein</fullName>
    </recommendedName>
</protein>
<dbReference type="Pfam" id="PF20684">
    <property type="entry name" value="Fung_rhodopsin"/>
    <property type="match status" value="1"/>
</dbReference>
<accession>R8BNU1</accession>
<keyword evidence="3 7" id="KW-1133">Transmembrane helix</keyword>
<dbReference type="InterPro" id="IPR052337">
    <property type="entry name" value="SAT4-like"/>
</dbReference>
<feature type="transmembrane region" description="Helical" evidence="7">
    <location>
        <begin position="27"/>
        <end position="49"/>
    </location>
</feature>
<feature type="transmembrane region" description="Helical" evidence="7">
    <location>
        <begin position="142"/>
        <end position="166"/>
    </location>
</feature>
<dbReference type="eggNOG" id="ENOG502SIFD">
    <property type="taxonomic scope" value="Eukaryota"/>
</dbReference>
<feature type="region of interest" description="Disordered" evidence="6">
    <location>
        <begin position="345"/>
        <end position="374"/>
    </location>
</feature>
<dbReference type="GeneID" id="19323879"/>
<feature type="transmembrane region" description="Helical" evidence="7">
    <location>
        <begin position="102"/>
        <end position="122"/>
    </location>
</feature>
<evidence type="ECO:0000256" key="2">
    <source>
        <dbReference type="ARBA" id="ARBA00022692"/>
    </source>
</evidence>
<gene>
    <name evidence="9" type="ORF">UCRPA7_3522</name>
</gene>
<reference evidence="10" key="1">
    <citation type="journal article" date="2013" name="Genome Announc.">
        <title>Draft genome sequence of the ascomycete Phaeoacremonium aleophilum strain UCR-PA7, a causal agent of the esca disease complex in grapevines.</title>
        <authorList>
            <person name="Blanco-Ulate B."/>
            <person name="Rolshausen P."/>
            <person name="Cantu D."/>
        </authorList>
    </citation>
    <scope>NUCLEOTIDE SEQUENCE [LARGE SCALE GENOMIC DNA]</scope>
    <source>
        <strain evidence="10">UCR-PA7</strain>
    </source>
</reference>
<keyword evidence="10" id="KW-1185">Reference proteome</keyword>
<name>R8BNU1_PHAM7</name>
<keyword evidence="4 7" id="KW-0472">Membrane</keyword>
<dbReference type="KEGG" id="tmn:UCRPA7_3522"/>